<sequence>MKPGVLLNGLQTRTQATRLEKNLADERDNVKQGERRWVQVKIVEDELREDIDEMMEALDRSDKFKDPYNPLVGEVFQLGLSDECPTNFRKRMKHP</sequence>
<gene>
    <name evidence="1" type="ORF">RDB_LOCUS39996</name>
</gene>
<dbReference type="EMBL" id="CAJMWZ010002125">
    <property type="protein sequence ID" value="CAE6449750.1"/>
    <property type="molecule type" value="Genomic_DNA"/>
</dbReference>
<dbReference type="AlphaFoldDB" id="A0A8H3B7N7"/>
<comment type="caution">
    <text evidence="1">The sequence shown here is derived from an EMBL/GenBank/DDBJ whole genome shotgun (WGS) entry which is preliminary data.</text>
</comment>
<proteinExistence type="predicted"/>
<name>A0A8H3B7N7_9AGAM</name>
<dbReference type="Proteomes" id="UP000663850">
    <property type="component" value="Unassembled WGS sequence"/>
</dbReference>
<organism evidence="1 2">
    <name type="scientific">Rhizoctonia solani</name>
    <dbReference type="NCBI Taxonomy" id="456999"/>
    <lineage>
        <taxon>Eukaryota</taxon>
        <taxon>Fungi</taxon>
        <taxon>Dikarya</taxon>
        <taxon>Basidiomycota</taxon>
        <taxon>Agaricomycotina</taxon>
        <taxon>Agaricomycetes</taxon>
        <taxon>Cantharellales</taxon>
        <taxon>Ceratobasidiaceae</taxon>
        <taxon>Rhizoctonia</taxon>
    </lineage>
</organism>
<evidence type="ECO:0000313" key="1">
    <source>
        <dbReference type="EMBL" id="CAE6449750.1"/>
    </source>
</evidence>
<reference evidence="1" key="1">
    <citation type="submission" date="2021-01" db="EMBL/GenBank/DDBJ databases">
        <authorList>
            <person name="Kaushik A."/>
        </authorList>
    </citation>
    <scope>NUCLEOTIDE SEQUENCE</scope>
    <source>
        <strain evidence="1">Type strain: AG8-Rh-89/</strain>
    </source>
</reference>
<accession>A0A8H3B7N7</accession>
<protein>
    <submittedName>
        <fullName evidence="1">Uncharacterized protein</fullName>
    </submittedName>
</protein>
<evidence type="ECO:0000313" key="2">
    <source>
        <dbReference type="Proteomes" id="UP000663850"/>
    </source>
</evidence>